<dbReference type="SUPFAM" id="SSF89895">
    <property type="entry name" value="FYSH domain"/>
    <property type="match status" value="1"/>
</dbReference>
<proteinExistence type="inferred from homology"/>
<dbReference type="InterPro" id="IPR036786">
    <property type="entry name" value="Ribosome_mat_SBDS_N_sf"/>
</dbReference>
<dbReference type="GO" id="GO:0005737">
    <property type="term" value="C:cytoplasm"/>
    <property type="evidence" value="ECO:0007669"/>
    <property type="project" value="UniProtKB-SubCell"/>
</dbReference>
<dbReference type="InterPro" id="IPR019783">
    <property type="entry name" value="SDO1/SBDS_N"/>
</dbReference>
<dbReference type="Gene3D" id="3.30.70.240">
    <property type="match status" value="1"/>
</dbReference>
<evidence type="ECO:0000256" key="6">
    <source>
        <dbReference type="ARBA" id="ARBA00023242"/>
    </source>
</evidence>
<keyword evidence="4" id="KW-0963">Cytoplasm</keyword>
<dbReference type="EMBL" id="SMOL01000004">
    <property type="protein sequence ID" value="KAB2635116.1"/>
    <property type="molecule type" value="Genomic_DNA"/>
</dbReference>
<reference evidence="10 11" key="3">
    <citation type="submission" date="2019-11" db="EMBL/GenBank/DDBJ databases">
        <title>A de novo genome assembly of a pear dwarfing rootstock.</title>
        <authorList>
            <person name="Wang F."/>
            <person name="Wang J."/>
            <person name="Li S."/>
            <person name="Zhang Y."/>
            <person name="Fang M."/>
            <person name="Ma L."/>
            <person name="Zhao Y."/>
            <person name="Jiang S."/>
        </authorList>
    </citation>
    <scope>NUCLEOTIDE SEQUENCE [LARGE SCALE GENOMIC DNA]</scope>
    <source>
        <strain evidence="10">S2</strain>
        <tissue evidence="10">Leaf</tissue>
    </source>
</reference>
<evidence type="ECO:0000256" key="4">
    <source>
        <dbReference type="ARBA" id="ARBA00022490"/>
    </source>
</evidence>
<dbReference type="OrthoDB" id="10253092at2759"/>
<evidence type="ECO:0000259" key="9">
    <source>
        <dbReference type="SMART" id="SM00451"/>
    </source>
</evidence>
<comment type="caution">
    <text evidence="10">The sequence shown here is derived from an EMBL/GenBank/DDBJ whole genome shotgun (WGS) entry which is preliminary data.</text>
</comment>
<dbReference type="InterPro" id="IPR002140">
    <property type="entry name" value="Sdo1/SBDS"/>
</dbReference>
<dbReference type="InterPro" id="IPR039100">
    <property type="entry name" value="Sdo1/SBDS-like"/>
</dbReference>
<evidence type="ECO:0000256" key="1">
    <source>
        <dbReference type="ARBA" id="ARBA00004123"/>
    </source>
</evidence>
<dbReference type="PANTHER" id="PTHR10927:SF1">
    <property type="entry name" value="RIBOSOME MATURATION PROTEIN SBDS"/>
    <property type="match status" value="1"/>
</dbReference>
<dbReference type="AlphaFoldDB" id="A0A5N5I4N2"/>
<feature type="compositionally biased region" description="Basic and acidic residues" evidence="8">
    <location>
        <begin position="313"/>
        <end position="330"/>
    </location>
</feature>
<comment type="subunit">
    <text evidence="7">Associates with the 60S ribosomal subunit.</text>
</comment>
<feature type="region of interest" description="Disordered" evidence="8">
    <location>
        <begin position="292"/>
        <end position="330"/>
    </location>
</feature>
<feature type="domain" description="U1-type" evidence="9">
    <location>
        <begin position="354"/>
        <end position="388"/>
    </location>
</feature>
<dbReference type="Gene3D" id="3.30.160.60">
    <property type="entry name" value="Classic Zinc Finger"/>
    <property type="match status" value="1"/>
</dbReference>
<accession>A0A5N5I4N2</accession>
<keyword evidence="6" id="KW-0539">Nucleus</keyword>
<reference evidence="11" key="2">
    <citation type="submission" date="2019-10" db="EMBL/GenBank/DDBJ databases">
        <title>A de novo genome assembly of a pear dwarfing rootstock.</title>
        <authorList>
            <person name="Wang F."/>
            <person name="Wang J."/>
            <person name="Li S."/>
            <person name="Zhang Y."/>
            <person name="Fang M."/>
            <person name="Ma L."/>
            <person name="Zhao Y."/>
            <person name="Jiang S."/>
        </authorList>
    </citation>
    <scope>NUCLEOTIDE SEQUENCE [LARGE SCALE GENOMIC DNA]</scope>
</reference>
<dbReference type="Gene3D" id="3.30.1250.10">
    <property type="entry name" value="Ribosome maturation protein SBDS, N-terminal domain"/>
    <property type="match status" value="1"/>
</dbReference>
<gene>
    <name evidence="10" type="ORF">D8674_025650</name>
</gene>
<comment type="similarity">
    <text evidence="3">Belongs to the SDO1/SBDS family.</text>
</comment>
<sequence>MLIHFFCHTGCCLRRLCWSLGRHLRDRVASSIESINSSAEMSRSLVQPVGQKRLTNVAVVRLKKRGTRFEIACYKNKVLSWRSGVEKDLDEVLQSHTVYTNVSKGVLAKTKDLKAAFDSDDQTKICLEILDKGELQVAGKERESQLSSQFRDIATIVMQKTYNPETRRPYTISLIESLMHEIHFAVDPHKSSKKQALEVIHELQKHFPIKRSPMRLRLIVPDHEFSSLSEKLTAWNASIISKDQSGSQISTICELDPGFYRECEGLMMKLHGRYEVLALSVHAEGDTVIDQYDDHEDEPSHSLKDSSNISSLKKKECTDPDLSKKDSADPVLKLSDDLQKQSISTGSGNAAAEGKQNRCSTCNAFVGDSKQYRDHFKSEWHKHNLKRKTRQLPPLTEEECAADMEMDDYKADLRDYSF</sequence>
<dbReference type="GO" id="GO:0042256">
    <property type="term" value="P:cytosolic ribosome assembly"/>
    <property type="evidence" value="ECO:0007669"/>
    <property type="project" value="InterPro"/>
</dbReference>
<organism evidence="10 11">
    <name type="scientific">Pyrus ussuriensis x Pyrus communis</name>
    <dbReference type="NCBI Taxonomy" id="2448454"/>
    <lineage>
        <taxon>Eukaryota</taxon>
        <taxon>Viridiplantae</taxon>
        <taxon>Streptophyta</taxon>
        <taxon>Embryophyta</taxon>
        <taxon>Tracheophyta</taxon>
        <taxon>Spermatophyta</taxon>
        <taxon>Magnoliopsida</taxon>
        <taxon>eudicotyledons</taxon>
        <taxon>Gunneridae</taxon>
        <taxon>Pentapetalae</taxon>
        <taxon>rosids</taxon>
        <taxon>fabids</taxon>
        <taxon>Rosales</taxon>
        <taxon>Rosaceae</taxon>
        <taxon>Amygdaloideae</taxon>
        <taxon>Maleae</taxon>
        <taxon>Pyrus</taxon>
    </lineage>
</organism>
<dbReference type="PROSITE" id="PS01267">
    <property type="entry name" value="UPF0023"/>
    <property type="match status" value="1"/>
</dbReference>
<dbReference type="Pfam" id="PF01172">
    <property type="entry name" value="SBDS_N"/>
    <property type="match status" value="1"/>
</dbReference>
<dbReference type="FunFam" id="1.10.10.900:FF:000001">
    <property type="entry name" value="SBDS, ribosome maturation factor"/>
    <property type="match status" value="1"/>
</dbReference>
<evidence type="ECO:0000256" key="3">
    <source>
        <dbReference type="ARBA" id="ARBA00007433"/>
    </source>
</evidence>
<dbReference type="InterPro" id="IPR037188">
    <property type="entry name" value="Sdo1/SBDS_central_sf"/>
</dbReference>
<dbReference type="SUPFAM" id="SSF57667">
    <property type="entry name" value="beta-beta-alpha zinc fingers"/>
    <property type="match status" value="1"/>
</dbReference>
<dbReference type="GO" id="GO:0003676">
    <property type="term" value="F:nucleic acid binding"/>
    <property type="evidence" value="ECO:0007669"/>
    <property type="project" value="InterPro"/>
</dbReference>
<evidence type="ECO:0000256" key="2">
    <source>
        <dbReference type="ARBA" id="ARBA00004496"/>
    </source>
</evidence>
<dbReference type="Gene3D" id="1.10.10.900">
    <property type="entry name" value="SBDS protein C-terminal domain, subdomain 1"/>
    <property type="match status" value="1"/>
</dbReference>
<dbReference type="Proteomes" id="UP000327157">
    <property type="component" value="Chromosome 5"/>
</dbReference>
<dbReference type="InterPro" id="IPR018023">
    <property type="entry name" value="Ribosome_mat_SBDS_CS"/>
</dbReference>
<dbReference type="Pfam" id="PF20268">
    <property type="entry name" value="SBDS_C"/>
    <property type="match status" value="1"/>
</dbReference>
<keyword evidence="5" id="KW-0690">Ribosome biogenesis</keyword>
<evidence type="ECO:0000256" key="5">
    <source>
        <dbReference type="ARBA" id="ARBA00022517"/>
    </source>
</evidence>
<dbReference type="InterPro" id="IPR036236">
    <property type="entry name" value="Znf_C2H2_sf"/>
</dbReference>
<dbReference type="SUPFAM" id="SSF109728">
    <property type="entry name" value="Hypothetical protein AF0491, middle domain"/>
    <property type="match status" value="1"/>
</dbReference>
<dbReference type="Pfam" id="PF09377">
    <property type="entry name" value="SBDS_domain_II"/>
    <property type="match status" value="1"/>
</dbReference>
<evidence type="ECO:0000256" key="7">
    <source>
        <dbReference type="ARBA" id="ARBA00049708"/>
    </source>
</evidence>
<dbReference type="InterPro" id="IPR046928">
    <property type="entry name" value="SDO1/SBDS_C"/>
</dbReference>
<dbReference type="FunFam" id="3.30.1250.10:FF:000001">
    <property type="entry name" value="SBDS, ribosome maturation factor"/>
    <property type="match status" value="1"/>
</dbReference>
<evidence type="ECO:0000256" key="8">
    <source>
        <dbReference type="SAM" id="MobiDB-lite"/>
    </source>
</evidence>
<keyword evidence="11" id="KW-1185">Reference proteome</keyword>
<name>A0A5N5I4N2_9ROSA</name>
<evidence type="ECO:0000313" key="10">
    <source>
        <dbReference type="EMBL" id="KAB2635116.1"/>
    </source>
</evidence>
<evidence type="ECO:0000313" key="11">
    <source>
        <dbReference type="Proteomes" id="UP000327157"/>
    </source>
</evidence>
<dbReference type="SMART" id="SM00451">
    <property type="entry name" value="ZnF_U1"/>
    <property type="match status" value="1"/>
</dbReference>
<comment type="subcellular location">
    <subcellularLocation>
        <location evidence="2">Cytoplasm</location>
    </subcellularLocation>
    <subcellularLocation>
        <location evidence="1">Nucleus</location>
    </subcellularLocation>
</comment>
<dbReference type="InterPro" id="IPR003604">
    <property type="entry name" value="Matrin/U1-like-C_Znf_C2H2"/>
</dbReference>
<dbReference type="GO" id="GO:0008270">
    <property type="term" value="F:zinc ion binding"/>
    <property type="evidence" value="ECO:0007669"/>
    <property type="project" value="InterPro"/>
</dbReference>
<dbReference type="GO" id="GO:0005634">
    <property type="term" value="C:nucleus"/>
    <property type="evidence" value="ECO:0007669"/>
    <property type="project" value="UniProtKB-SubCell"/>
</dbReference>
<dbReference type="PANTHER" id="PTHR10927">
    <property type="entry name" value="RIBOSOME MATURATION PROTEIN SBDS"/>
    <property type="match status" value="1"/>
</dbReference>
<dbReference type="InterPro" id="IPR018978">
    <property type="entry name" value="SDO1/SBDS_central"/>
</dbReference>
<reference evidence="10 11" key="1">
    <citation type="submission" date="2019-09" db="EMBL/GenBank/DDBJ databases">
        <authorList>
            <person name="Ou C."/>
        </authorList>
    </citation>
    <scope>NUCLEOTIDE SEQUENCE [LARGE SCALE GENOMIC DNA]</scope>
    <source>
        <strain evidence="10">S2</strain>
        <tissue evidence="10">Leaf</tissue>
    </source>
</reference>
<dbReference type="NCBIfam" id="TIGR00291">
    <property type="entry name" value="RNA_SBDS"/>
    <property type="match status" value="1"/>
</dbReference>
<protein>
    <submittedName>
        <fullName evidence="10">Ribosome maturation protein SBDS</fullName>
    </submittedName>
</protein>